<gene>
    <name evidence="1" type="ORF">SAMN05421734_101434</name>
</gene>
<evidence type="ECO:0000313" key="1">
    <source>
        <dbReference type="EMBL" id="SDB84583.1"/>
    </source>
</evidence>
<keyword evidence="2" id="KW-1185">Reference proteome</keyword>
<dbReference type="AlphaFoldDB" id="A0A1G6GRV6"/>
<evidence type="ECO:0000313" key="2">
    <source>
        <dbReference type="Proteomes" id="UP000242949"/>
    </source>
</evidence>
<name>A0A1G6GRV6_9BACI</name>
<accession>A0A1G6GRV6</accession>
<protein>
    <submittedName>
        <fullName evidence="1">Uncharacterized protein</fullName>
    </submittedName>
</protein>
<dbReference type="Proteomes" id="UP000242949">
    <property type="component" value="Unassembled WGS sequence"/>
</dbReference>
<sequence>MRRKTIVRSWNYLTYTILEIEVKKNKLNYFEILFVSNEEKYVTPKNISEYYELVNKFSGSEGINGVIDDSNKLIYYNE</sequence>
<dbReference type="EMBL" id="FMYI01000001">
    <property type="protein sequence ID" value="SDB84583.1"/>
    <property type="molecule type" value="Genomic_DNA"/>
</dbReference>
<dbReference type="RefSeq" id="WP_090792540.1">
    <property type="nucleotide sequence ID" value="NZ_FMYI01000001.1"/>
</dbReference>
<reference evidence="2" key="1">
    <citation type="submission" date="2016-09" db="EMBL/GenBank/DDBJ databases">
        <authorList>
            <person name="Varghese N."/>
            <person name="Submissions S."/>
        </authorList>
    </citation>
    <scope>NUCLEOTIDE SEQUENCE [LARGE SCALE GENOMIC DNA]</scope>
    <source>
        <strain evidence="2">S5</strain>
    </source>
</reference>
<proteinExistence type="predicted"/>
<organism evidence="1 2">
    <name type="scientific">Pelagirhabdus alkalitolerans</name>
    <dbReference type="NCBI Taxonomy" id="1612202"/>
    <lineage>
        <taxon>Bacteria</taxon>
        <taxon>Bacillati</taxon>
        <taxon>Bacillota</taxon>
        <taxon>Bacilli</taxon>
        <taxon>Bacillales</taxon>
        <taxon>Bacillaceae</taxon>
        <taxon>Pelagirhabdus</taxon>
    </lineage>
</organism>